<organism evidence="1 2">
    <name type="scientific">Allacma fusca</name>
    <dbReference type="NCBI Taxonomy" id="39272"/>
    <lineage>
        <taxon>Eukaryota</taxon>
        <taxon>Metazoa</taxon>
        <taxon>Ecdysozoa</taxon>
        <taxon>Arthropoda</taxon>
        <taxon>Hexapoda</taxon>
        <taxon>Collembola</taxon>
        <taxon>Symphypleona</taxon>
        <taxon>Sminthuridae</taxon>
        <taxon>Allacma</taxon>
    </lineage>
</organism>
<dbReference type="OrthoDB" id="5984008at2759"/>
<comment type="caution">
    <text evidence="1">The sequence shown here is derived from an EMBL/GenBank/DDBJ whole genome shotgun (WGS) entry which is preliminary data.</text>
</comment>
<sequence>MLAMVVLTNCYRTDLIKYFSFPDYEKVPEDFHELDGMKDYTVIFNFVGGTSFQYFNGATNGVVQRIRERFVHEPSSPTCIVTGVIVSKTVCVSWANLIGPVISKNLSL</sequence>
<protein>
    <submittedName>
        <fullName evidence="1">Uncharacterized protein</fullName>
    </submittedName>
</protein>
<feature type="non-terminal residue" evidence="1">
    <location>
        <position position="108"/>
    </location>
</feature>
<dbReference type="EMBL" id="CAJVCH010001396">
    <property type="protein sequence ID" value="CAG7638499.1"/>
    <property type="molecule type" value="Genomic_DNA"/>
</dbReference>
<dbReference type="AlphaFoldDB" id="A0A8J2J1R5"/>
<reference evidence="1" key="1">
    <citation type="submission" date="2021-06" db="EMBL/GenBank/DDBJ databases">
        <authorList>
            <person name="Hodson N. C."/>
            <person name="Mongue J. A."/>
            <person name="Jaron S. K."/>
        </authorList>
    </citation>
    <scope>NUCLEOTIDE SEQUENCE</scope>
</reference>
<evidence type="ECO:0000313" key="1">
    <source>
        <dbReference type="EMBL" id="CAG7638499.1"/>
    </source>
</evidence>
<dbReference type="Proteomes" id="UP000708208">
    <property type="component" value="Unassembled WGS sequence"/>
</dbReference>
<proteinExistence type="predicted"/>
<accession>A0A8J2J1R5</accession>
<gene>
    <name evidence="1" type="ORF">AFUS01_LOCUS329</name>
</gene>
<name>A0A8J2J1R5_9HEXA</name>
<keyword evidence="2" id="KW-1185">Reference proteome</keyword>
<evidence type="ECO:0000313" key="2">
    <source>
        <dbReference type="Proteomes" id="UP000708208"/>
    </source>
</evidence>